<organism evidence="2 3">
    <name type="scientific">Cytobacillus solani</name>
    <dbReference type="NCBI Taxonomy" id="1637975"/>
    <lineage>
        <taxon>Bacteria</taxon>
        <taxon>Bacillati</taxon>
        <taxon>Bacillota</taxon>
        <taxon>Bacilli</taxon>
        <taxon>Bacillales</taxon>
        <taxon>Bacillaceae</taxon>
        <taxon>Cytobacillus</taxon>
    </lineage>
</organism>
<dbReference type="EMBL" id="LJIX01000006">
    <property type="protein sequence ID" value="KQL17824.1"/>
    <property type="molecule type" value="Genomic_DNA"/>
</dbReference>
<feature type="transmembrane region" description="Helical" evidence="1">
    <location>
        <begin position="6"/>
        <end position="23"/>
    </location>
</feature>
<evidence type="ECO:0000313" key="3">
    <source>
        <dbReference type="Proteomes" id="UP000050996"/>
    </source>
</evidence>
<proteinExistence type="predicted"/>
<dbReference type="RefSeq" id="WP_053479217.1">
    <property type="nucleotide sequence ID" value="NZ_CP041305.1"/>
</dbReference>
<evidence type="ECO:0000256" key="1">
    <source>
        <dbReference type="SAM" id="Phobius"/>
    </source>
</evidence>
<comment type="caution">
    <text evidence="2">The sequence shown here is derived from an EMBL/GenBank/DDBJ whole genome shotgun (WGS) entry which is preliminary data.</text>
</comment>
<dbReference type="AlphaFoldDB" id="A0A0Q3QJS4"/>
<keyword evidence="3" id="KW-1185">Reference proteome</keyword>
<protein>
    <submittedName>
        <fullName evidence="2">Uncharacterized protein</fullName>
    </submittedName>
</protein>
<gene>
    <name evidence="2" type="ORF">AN957_03835</name>
</gene>
<keyword evidence="1" id="KW-0472">Membrane</keyword>
<reference evidence="2 3" key="1">
    <citation type="submission" date="2015-09" db="EMBL/GenBank/DDBJ databases">
        <title>Genome sequencing project for genomic taxonomy and phylogenomics of Bacillus-like bacteria.</title>
        <authorList>
            <person name="Liu B."/>
            <person name="Wang J."/>
            <person name="Zhu Y."/>
            <person name="Liu G."/>
            <person name="Chen Q."/>
            <person name="Chen Z."/>
            <person name="Lan J."/>
            <person name="Che J."/>
            <person name="Ge C."/>
            <person name="Shi H."/>
            <person name="Pan Z."/>
            <person name="Liu X."/>
        </authorList>
    </citation>
    <scope>NUCLEOTIDE SEQUENCE [LARGE SCALE GENOMIC DNA]</scope>
    <source>
        <strain evidence="2 3">FJAT-18043</strain>
    </source>
</reference>
<keyword evidence="1" id="KW-0812">Transmembrane</keyword>
<name>A0A0Q3QJS4_9BACI</name>
<dbReference type="Proteomes" id="UP000050996">
    <property type="component" value="Unassembled WGS sequence"/>
</dbReference>
<sequence>MYIILLIMLITACFVLILCGYYISIIRLKFGKSIFLFIPIVIAIFMINIVIALVELSHSPNWS</sequence>
<evidence type="ECO:0000313" key="2">
    <source>
        <dbReference type="EMBL" id="KQL17824.1"/>
    </source>
</evidence>
<feature type="transmembrane region" description="Helical" evidence="1">
    <location>
        <begin position="35"/>
        <end position="54"/>
    </location>
</feature>
<dbReference type="PATRIC" id="fig|1637975.4.peg.439"/>
<keyword evidence="1" id="KW-1133">Transmembrane helix</keyword>
<accession>A0A0Q3QJS4</accession>